<comment type="caution">
    <text evidence="2">The sequence shown here is derived from an EMBL/GenBank/DDBJ whole genome shotgun (WGS) entry which is preliminary data.</text>
</comment>
<evidence type="ECO:0000256" key="1">
    <source>
        <dbReference type="SAM" id="MobiDB-lite"/>
    </source>
</evidence>
<reference evidence="2 3" key="1">
    <citation type="submission" date="2024-11" db="EMBL/GenBank/DDBJ databases">
        <title>A near-complete genome assembly of Cinchona calisaya.</title>
        <authorList>
            <person name="Lian D.C."/>
            <person name="Zhao X.W."/>
            <person name="Wei L."/>
        </authorList>
    </citation>
    <scope>NUCLEOTIDE SEQUENCE [LARGE SCALE GENOMIC DNA]</scope>
    <source>
        <tissue evidence="2">Nenye</tissue>
    </source>
</reference>
<dbReference type="AlphaFoldDB" id="A0ABD2Y8R7"/>
<protein>
    <submittedName>
        <fullName evidence="2">Uncharacterized protein</fullName>
    </submittedName>
</protein>
<dbReference type="Proteomes" id="UP001630127">
    <property type="component" value="Unassembled WGS sequence"/>
</dbReference>
<accession>A0ABD2Y8R7</accession>
<keyword evidence="3" id="KW-1185">Reference proteome</keyword>
<organism evidence="2 3">
    <name type="scientific">Cinchona calisaya</name>
    <dbReference type="NCBI Taxonomy" id="153742"/>
    <lineage>
        <taxon>Eukaryota</taxon>
        <taxon>Viridiplantae</taxon>
        <taxon>Streptophyta</taxon>
        <taxon>Embryophyta</taxon>
        <taxon>Tracheophyta</taxon>
        <taxon>Spermatophyta</taxon>
        <taxon>Magnoliopsida</taxon>
        <taxon>eudicotyledons</taxon>
        <taxon>Gunneridae</taxon>
        <taxon>Pentapetalae</taxon>
        <taxon>asterids</taxon>
        <taxon>lamiids</taxon>
        <taxon>Gentianales</taxon>
        <taxon>Rubiaceae</taxon>
        <taxon>Cinchonoideae</taxon>
        <taxon>Cinchoneae</taxon>
        <taxon>Cinchona</taxon>
    </lineage>
</organism>
<evidence type="ECO:0000313" key="2">
    <source>
        <dbReference type="EMBL" id="KAL3503423.1"/>
    </source>
</evidence>
<feature type="region of interest" description="Disordered" evidence="1">
    <location>
        <begin position="130"/>
        <end position="170"/>
    </location>
</feature>
<sequence length="276" mass="31215">MSSQGDPAGGGPSTAGGCNYSASNQIYKNQLLILGTMIQFHYENGVYPYADSLELFEQVKTNGIADDNSLSPSDVKTLIGIAKSAFEMDVEKEMNGETPSFKLHPHLERRFVLAKKIWGRKDDDDHVALQERVSIDPATNRPVVEPRKIKGPPHVHQENQENDDDQESVGENKDVVETHSDYCRELDTIYIKMLKCILDLEQQMNDGVLSDDFARSEVLRDEFKTRTGLSLKTATVERMINELETSFWENVGEYVAVPLHREIFYLSKRIWGSADD</sequence>
<name>A0ABD2Y8R7_9GENT</name>
<gene>
    <name evidence="2" type="ORF">ACH5RR_037872</name>
</gene>
<proteinExistence type="predicted"/>
<evidence type="ECO:0000313" key="3">
    <source>
        <dbReference type="Proteomes" id="UP001630127"/>
    </source>
</evidence>
<dbReference type="EMBL" id="JBJUIK010000015">
    <property type="protein sequence ID" value="KAL3503423.1"/>
    <property type="molecule type" value="Genomic_DNA"/>
</dbReference>